<name>A0A183AH52_9TREM</name>
<dbReference type="Proteomes" id="UP000272942">
    <property type="component" value="Unassembled WGS sequence"/>
</dbReference>
<dbReference type="OrthoDB" id="10064127at2759"/>
<evidence type="ECO:0000313" key="1">
    <source>
        <dbReference type="EMBL" id="VDP77939.1"/>
    </source>
</evidence>
<reference evidence="1 2" key="2">
    <citation type="submission" date="2018-11" db="EMBL/GenBank/DDBJ databases">
        <authorList>
            <consortium name="Pathogen Informatics"/>
        </authorList>
    </citation>
    <scope>NUCLEOTIDE SEQUENCE [LARGE SCALE GENOMIC DNA]</scope>
    <source>
        <strain evidence="1 2">Egypt</strain>
    </source>
</reference>
<dbReference type="AlphaFoldDB" id="A0A183AH52"/>
<dbReference type="WBParaSite" id="ECPE_0000630001-mRNA-1">
    <property type="protein sequence ID" value="ECPE_0000630001-mRNA-1"/>
    <property type="gene ID" value="ECPE_0000630001"/>
</dbReference>
<dbReference type="EMBL" id="UZAN01043282">
    <property type="protein sequence ID" value="VDP77939.1"/>
    <property type="molecule type" value="Genomic_DNA"/>
</dbReference>
<accession>A0A183AH52</accession>
<protein>
    <submittedName>
        <fullName evidence="3">Transmembrane protein</fullName>
    </submittedName>
</protein>
<reference evidence="3" key="1">
    <citation type="submission" date="2016-06" db="UniProtKB">
        <authorList>
            <consortium name="WormBaseParasite"/>
        </authorList>
    </citation>
    <scope>IDENTIFICATION</scope>
</reference>
<organism evidence="3">
    <name type="scientific">Echinostoma caproni</name>
    <dbReference type="NCBI Taxonomy" id="27848"/>
    <lineage>
        <taxon>Eukaryota</taxon>
        <taxon>Metazoa</taxon>
        <taxon>Spiralia</taxon>
        <taxon>Lophotrochozoa</taxon>
        <taxon>Platyhelminthes</taxon>
        <taxon>Trematoda</taxon>
        <taxon>Digenea</taxon>
        <taxon>Plagiorchiida</taxon>
        <taxon>Echinostomata</taxon>
        <taxon>Echinostomatoidea</taxon>
        <taxon>Echinostomatidae</taxon>
        <taxon>Echinostoma</taxon>
    </lineage>
</organism>
<keyword evidence="2" id="KW-1185">Reference proteome</keyword>
<gene>
    <name evidence="1" type="ORF">ECPE_LOCUS6287</name>
</gene>
<evidence type="ECO:0000313" key="2">
    <source>
        <dbReference type="Proteomes" id="UP000272942"/>
    </source>
</evidence>
<sequence length="276" mass="31239">MSEKGVSRTVKGAMPTVLYDSLAVLINNTGKHGKISASGHLFIKGVMFHSVAEFSLLISFRVLVLGWTITARNPIRTRFTCPSANRNNWNCGHFEPTESCMLENLKTRASAREVEDYLERIETWCITRKRLDREREVLLFSLFNAIPPINVKTLFCFIVFGFENWYDLDCGTISVLECSKAKGGIKITPVSLKVTGSLVFMKRRIIPLGLHEPVKKPLDEMIAFEVDSVASIFRVLAKNACGLLWSILQQVLRIVDRRFPFPLAGSVLHYIAQFRI</sequence>
<evidence type="ECO:0000313" key="3">
    <source>
        <dbReference type="WBParaSite" id="ECPE_0000630001-mRNA-1"/>
    </source>
</evidence>
<proteinExistence type="predicted"/>